<dbReference type="Gene3D" id="2.180.10.10">
    <property type="entry name" value="RHS repeat-associated core"/>
    <property type="match status" value="1"/>
</dbReference>
<sequence>MSAALHRNTPTLSVIDSRGLPVRQVAYLRTVENDEPQARITRQQRDAAGRAVAQWDPRLFGKVANLTSVYIQSSNASPMAIARQTPPGTINAAG</sequence>
<organism evidence="1 2">
    <name type="scientific">Pseudomonas fluorescens</name>
    <dbReference type="NCBI Taxonomy" id="294"/>
    <lineage>
        <taxon>Bacteria</taxon>
        <taxon>Pseudomonadati</taxon>
        <taxon>Pseudomonadota</taxon>
        <taxon>Gammaproteobacteria</taxon>
        <taxon>Pseudomonadales</taxon>
        <taxon>Pseudomonadaceae</taxon>
        <taxon>Pseudomonas</taxon>
    </lineage>
</organism>
<dbReference type="EMBL" id="CABVHY010000051">
    <property type="protein sequence ID" value="VVO43527.1"/>
    <property type="molecule type" value="Genomic_DNA"/>
</dbReference>
<gene>
    <name evidence="1" type="ORF">PS723_06196</name>
</gene>
<evidence type="ECO:0000313" key="1">
    <source>
        <dbReference type="EMBL" id="VVO43527.1"/>
    </source>
</evidence>
<proteinExistence type="predicted"/>
<dbReference type="Proteomes" id="UP000379480">
    <property type="component" value="Unassembled WGS sequence"/>
</dbReference>
<name>A0A5E7FZ32_PSEFL</name>
<dbReference type="RefSeq" id="WP_191636307.1">
    <property type="nucleotide sequence ID" value="NZ_CABVHY010000051.1"/>
</dbReference>
<reference evidence="1 2" key="1">
    <citation type="submission" date="2019-09" db="EMBL/GenBank/DDBJ databases">
        <authorList>
            <person name="Chandra G."/>
            <person name="Truman W A."/>
        </authorList>
    </citation>
    <scope>NUCLEOTIDE SEQUENCE [LARGE SCALE GENOMIC DNA]</scope>
    <source>
        <strain evidence="1">PS723</strain>
    </source>
</reference>
<evidence type="ECO:0000313" key="2">
    <source>
        <dbReference type="Proteomes" id="UP000379480"/>
    </source>
</evidence>
<accession>A0A5E7FZ32</accession>
<dbReference type="AlphaFoldDB" id="A0A5E7FZ32"/>
<protein>
    <submittedName>
        <fullName evidence="1">Uncharacterized protein</fullName>
    </submittedName>
</protein>